<evidence type="ECO:0000313" key="3">
    <source>
        <dbReference type="EMBL" id="CUV01348.1"/>
    </source>
</evidence>
<dbReference type="AlphaFoldDB" id="A0A160V6X1"/>
<dbReference type="InterPro" id="IPR013107">
    <property type="entry name" value="Acyl-CoA_DH_C"/>
</dbReference>
<keyword evidence="1" id="KW-0560">Oxidoreductase</keyword>
<evidence type="ECO:0000259" key="2">
    <source>
        <dbReference type="Pfam" id="PF08028"/>
    </source>
</evidence>
<evidence type="ECO:0000256" key="1">
    <source>
        <dbReference type="ARBA" id="ARBA00023002"/>
    </source>
</evidence>
<dbReference type="InterPro" id="IPR036250">
    <property type="entry name" value="AcylCo_DH-like_C"/>
</dbReference>
<sequence length="75" mass="8436">MSMDSLVANENAQQAVDGLFAVSGAHGPFENDDLERYYRDVCMETLVASQIPDLVREWLGKHLFGIPADVWPRWG</sequence>
<name>A0A160V6X1_9ZZZZ</name>
<gene>
    <name evidence="3" type="ORF">MGWOODY_Clf1085</name>
</gene>
<dbReference type="Pfam" id="PF08028">
    <property type="entry name" value="Acyl-CoA_dh_2"/>
    <property type="match status" value="1"/>
</dbReference>
<feature type="domain" description="Acyl-CoA dehydrogenase C-terminal" evidence="2">
    <location>
        <begin position="2"/>
        <end position="42"/>
    </location>
</feature>
<proteinExistence type="predicted"/>
<dbReference type="Gene3D" id="1.20.140.10">
    <property type="entry name" value="Butyryl-CoA Dehydrogenase, subunit A, domain 3"/>
    <property type="match status" value="1"/>
</dbReference>
<dbReference type="GO" id="GO:0016627">
    <property type="term" value="F:oxidoreductase activity, acting on the CH-CH group of donors"/>
    <property type="evidence" value="ECO:0007669"/>
    <property type="project" value="InterPro"/>
</dbReference>
<reference evidence="3" key="1">
    <citation type="submission" date="2015-10" db="EMBL/GenBank/DDBJ databases">
        <authorList>
            <person name="Gilbert D.G."/>
        </authorList>
    </citation>
    <scope>NUCLEOTIDE SEQUENCE</scope>
</reference>
<dbReference type="EMBL" id="FAXA01000054">
    <property type="protein sequence ID" value="CUV01348.1"/>
    <property type="molecule type" value="Genomic_DNA"/>
</dbReference>
<protein>
    <recommendedName>
        <fullName evidence="2">Acyl-CoA dehydrogenase C-terminal domain-containing protein</fullName>
    </recommendedName>
</protein>
<accession>A0A160V6X1</accession>
<dbReference type="SUPFAM" id="SSF47203">
    <property type="entry name" value="Acyl-CoA dehydrogenase C-terminal domain-like"/>
    <property type="match status" value="1"/>
</dbReference>
<organism evidence="3">
    <name type="scientific">hydrothermal vent metagenome</name>
    <dbReference type="NCBI Taxonomy" id="652676"/>
    <lineage>
        <taxon>unclassified sequences</taxon>
        <taxon>metagenomes</taxon>
        <taxon>ecological metagenomes</taxon>
    </lineage>
</organism>